<evidence type="ECO:0000313" key="8">
    <source>
        <dbReference type="Proteomes" id="UP000001514"/>
    </source>
</evidence>
<dbReference type="EMBL" id="GL377589">
    <property type="protein sequence ID" value="EFJ24591.1"/>
    <property type="molecule type" value="Genomic_DNA"/>
</dbReference>
<keyword evidence="3" id="KW-0067">ATP-binding</keyword>
<feature type="domain" description="Protein kinase" evidence="6">
    <location>
        <begin position="136"/>
        <end position="399"/>
    </location>
</feature>
<evidence type="ECO:0000256" key="3">
    <source>
        <dbReference type="ARBA" id="ARBA00022840"/>
    </source>
</evidence>
<organism evidence="8">
    <name type="scientific">Selaginella moellendorffii</name>
    <name type="common">Spikemoss</name>
    <dbReference type="NCBI Taxonomy" id="88036"/>
    <lineage>
        <taxon>Eukaryota</taxon>
        <taxon>Viridiplantae</taxon>
        <taxon>Streptophyta</taxon>
        <taxon>Embryophyta</taxon>
        <taxon>Tracheophyta</taxon>
        <taxon>Lycopodiopsida</taxon>
        <taxon>Selaginellales</taxon>
        <taxon>Selaginellaceae</taxon>
        <taxon>Selaginella</taxon>
    </lineage>
</organism>
<evidence type="ECO:0000256" key="4">
    <source>
        <dbReference type="SAM" id="MobiDB-lite"/>
    </source>
</evidence>
<keyword evidence="2" id="KW-0547">Nucleotide-binding</keyword>
<dbReference type="GO" id="GO:0005524">
    <property type="term" value="F:ATP binding"/>
    <property type="evidence" value="ECO:0007669"/>
    <property type="project" value="UniProtKB-KW"/>
</dbReference>
<dbReference type="AlphaFoldDB" id="D8RT04"/>
<gene>
    <name evidence="7" type="ORF">SELMODRAFT_101011</name>
</gene>
<dbReference type="Gene3D" id="3.30.200.20">
    <property type="entry name" value="Phosphorylase Kinase, domain 1"/>
    <property type="match status" value="1"/>
</dbReference>
<sequence>MADSAAPPPIPPPPPPPASEDVISRNPLSVGVIIGICIGVSLSLFLATCAVICVRLRRVKPGLFRGNSSERKEIVLPMRVNGADSSTILSDSDVGNRSPSQQQQPSVTSFLKANKELNYSAGILPFSFKELQKATNNFTTLVGRGAFGPVFKAVRPTGPVLAVKVLDVKSKQGGREFQTEVLLLGRLHHRNLVNLVGYCAERGHCMLVYEFMSGGNLAEILYNEERAALSWKLRVSVAHDISRGIEYLHDGAVPPVIHRDIKSSNILLDAMSTAKVADFGLSKEMTFGVPTSAVKGTFGYVDPQYLLTNVFTEKSDVYSFGILLFELITGRNPQQGLLDYVKLAALGVEGADGWGELVDPRLEGHCNLQEFGQIASIAFRCVNEDPRHRPKMRDVSQWLSRVGHKGDAASGYIAALAPVPEAHPEETDVSDVEFHGSPS</sequence>
<keyword evidence="5" id="KW-1133">Transmembrane helix</keyword>
<dbReference type="SMART" id="SM00220">
    <property type="entry name" value="S_TKc"/>
    <property type="match status" value="1"/>
</dbReference>
<dbReference type="OrthoDB" id="1436350at2759"/>
<dbReference type="KEGG" id="smo:SELMODRAFT_101011"/>
<evidence type="ECO:0000259" key="6">
    <source>
        <dbReference type="PROSITE" id="PS50011"/>
    </source>
</evidence>
<reference evidence="7 8" key="1">
    <citation type="journal article" date="2011" name="Science">
        <title>The Selaginella genome identifies genetic changes associated with the evolution of vascular plants.</title>
        <authorList>
            <person name="Banks J.A."/>
            <person name="Nishiyama T."/>
            <person name="Hasebe M."/>
            <person name="Bowman J.L."/>
            <person name="Gribskov M."/>
            <person name="dePamphilis C."/>
            <person name="Albert V.A."/>
            <person name="Aono N."/>
            <person name="Aoyama T."/>
            <person name="Ambrose B.A."/>
            <person name="Ashton N.W."/>
            <person name="Axtell M.J."/>
            <person name="Barker E."/>
            <person name="Barker M.S."/>
            <person name="Bennetzen J.L."/>
            <person name="Bonawitz N.D."/>
            <person name="Chapple C."/>
            <person name="Cheng C."/>
            <person name="Correa L.G."/>
            <person name="Dacre M."/>
            <person name="DeBarry J."/>
            <person name="Dreyer I."/>
            <person name="Elias M."/>
            <person name="Engstrom E.M."/>
            <person name="Estelle M."/>
            <person name="Feng L."/>
            <person name="Finet C."/>
            <person name="Floyd S.K."/>
            <person name="Frommer W.B."/>
            <person name="Fujita T."/>
            <person name="Gramzow L."/>
            <person name="Gutensohn M."/>
            <person name="Harholt J."/>
            <person name="Hattori M."/>
            <person name="Heyl A."/>
            <person name="Hirai T."/>
            <person name="Hiwatashi Y."/>
            <person name="Ishikawa M."/>
            <person name="Iwata M."/>
            <person name="Karol K.G."/>
            <person name="Koehler B."/>
            <person name="Kolukisaoglu U."/>
            <person name="Kubo M."/>
            <person name="Kurata T."/>
            <person name="Lalonde S."/>
            <person name="Li K."/>
            <person name="Li Y."/>
            <person name="Litt A."/>
            <person name="Lyons E."/>
            <person name="Manning G."/>
            <person name="Maruyama T."/>
            <person name="Michael T.P."/>
            <person name="Mikami K."/>
            <person name="Miyazaki S."/>
            <person name="Morinaga S."/>
            <person name="Murata T."/>
            <person name="Mueller-Roeber B."/>
            <person name="Nelson D.R."/>
            <person name="Obara M."/>
            <person name="Oguri Y."/>
            <person name="Olmstead R.G."/>
            <person name="Onodera N."/>
            <person name="Petersen B.L."/>
            <person name="Pils B."/>
            <person name="Prigge M."/>
            <person name="Rensing S.A."/>
            <person name="Riano-Pachon D.M."/>
            <person name="Roberts A.W."/>
            <person name="Sato Y."/>
            <person name="Scheller H.V."/>
            <person name="Schulz B."/>
            <person name="Schulz C."/>
            <person name="Shakirov E.V."/>
            <person name="Shibagaki N."/>
            <person name="Shinohara N."/>
            <person name="Shippen D.E."/>
            <person name="Soerensen I."/>
            <person name="Sotooka R."/>
            <person name="Sugimoto N."/>
            <person name="Sugita M."/>
            <person name="Sumikawa N."/>
            <person name="Tanurdzic M."/>
            <person name="Theissen G."/>
            <person name="Ulvskov P."/>
            <person name="Wakazuki S."/>
            <person name="Weng J.K."/>
            <person name="Willats W.W."/>
            <person name="Wipf D."/>
            <person name="Wolf P.G."/>
            <person name="Yang L."/>
            <person name="Zimmer A.D."/>
            <person name="Zhu Q."/>
            <person name="Mitros T."/>
            <person name="Hellsten U."/>
            <person name="Loque D."/>
            <person name="Otillar R."/>
            <person name="Salamov A."/>
            <person name="Schmutz J."/>
            <person name="Shapiro H."/>
            <person name="Lindquist E."/>
            <person name="Lucas S."/>
            <person name="Rokhsar D."/>
            <person name="Grigoriev I.V."/>
        </authorList>
    </citation>
    <scope>NUCLEOTIDE SEQUENCE [LARGE SCALE GENOMIC DNA]</scope>
</reference>
<dbReference type="Gene3D" id="1.10.510.10">
    <property type="entry name" value="Transferase(Phosphotransferase) domain 1"/>
    <property type="match status" value="1"/>
</dbReference>
<dbReference type="PROSITE" id="PS00108">
    <property type="entry name" value="PROTEIN_KINASE_ST"/>
    <property type="match status" value="1"/>
</dbReference>
<dbReference type="InterPro" id="IPR011009">
    <property type="entry name" value="Kinase-like_dom_sf"/>
</dbReference>
<dbReference type="SUPFAM" id="SSF56112">
    <property type="entry name" value="Protein kinase-like (PK-like)"/>
    <property type="match status" value="1"/>
</dbReference>
<evidence type="ECO:0000256" key="1">
    <source>
        <dbReference type="ARBA" id="ARBA00022679"/>
    </source>
</evidence>
<dbReference type="Proteomes" id="UP000001514">
    <property type="component" value="Unassembled WGS sequence"/>
</dbReference>
<dbReference type="PROSITE" id="PS50011">
    <property type="entry name" value="PROTEIN_KINASE_DOM"/>
    <property type="match status" value="1"/>
</dbReference>
<keyword evidence="5" id="KW-0472">Membrane</keyword>
<accession>D8RT04</accession>
<dbReference type="HOGENOM" id="CLU_000288_21_4_1"/>
<keyword evidence="5" id="KW-0812">Transmembrane</keyword>
<proteinExistence type="predicted"/>
<dbReference type="FunCoup" id="D8RT04">
    <property type="interactions" value="249"/>
</dbReference>
<dbReference type="PANTHER" id="PTHR47989:SF24">
    <property type="entry name" value="CALCIUM_CALMODULIN-REGULATED RECEPTOR-LIKE KINASE 1 ISOFORM X1"/>
    <property type="match status" value="1"/>
</dbReference>
<feature type="compositionally biased region" description="Pro residues" evidence="4">
    <location>
        <begin position="1"/>
        <end position="18"/>
    </location>
</feature>
<feature type="transmembrane region" description="Helical" evidence="5">
    <location>
        <begin position="28"/>
        <end position="54"/>
    </location>
</feature>
<dbReference type="InterPro" id="IPR008271">
    <property type="entry name" value="Ser/Thr_kinase_AS"/>
</dbReference>
<keyword evidence="1" id="KW-0808">Transferase</keyword>
<name>D8RT04_SELML</name>
<evidence type="ECO:0000313" key="7">
    <source>
        <dbReference type="EMBL" id="EFJ24591.1"/>
    </source>
</evidence>
<keyword evidence="8" id="KW-1185">Reference proteome</keyword>
<dbReference type="PANTHER" id="PTHR47989">
    <property type="entry name" value="OS01G0750732 PROTEIN"/>
    <property type="match status" value="1"/>
</dbReference>
<dbReference type="InParanoid" id="D8RT04"/>
<dbReference type="OMA" id="CWDLRVH"/>
<dbReference type="eggNOG" id="KOG1187">
    <property type="taxonomic scope" value="Eukaryota"/>
</dbReference>
<feature type="compositionally biased region" description="Polar residues" evidence="4">
    <location>
        <begin position="87"/>
        <end position="97"/>
    </location>
</feature>
<dbReference type="STRING" id="88036.D8RT04"/>
<dbReference type="FunFam" id="3.30.200.20:FF:000178">
    <property type="entry name" value="serine/threonine-protein kinase PBS1-like"/>
    <property type="match status" value="1"/>
</dbReference>
<dbReference type="Pfam" id="PF00069">
    <property type="entry name" value="Pkinase"/>
    <property type="match status" value="1"/>
</dbReference>
<dbReference type="InterPro" id="IPR000719">
    <property type="entry name" value="Prot_kinase_dom"/>
</dbReference>
<feature type="region of interest" description="Disordered" evidence="4">
    <location>
        <begin position="1"/>
        <end position="22"/>
    </location>
</feature>
<evidence type="ECO:0000256" key="2">
    <source>
        <dbReference type="ARBA" id="ARBA00022741"/>
    </source>
</evidence>
<dbReference type="GO" id="GO:0004672">
    <property type="term" value="F:protein kinase activity"/>
    <property type="evidence" value="ECO:0000318"/>
    <property type="project" value="GO_Central"/>
</dbReference>
<protein>
    <recommendedName>
        <fullName evidence="6">Protein kinase domain-containing protein</fullName>
    </recommendedName>
</protein>
<evidence type="ECO:0000256" key="5">
    <source>
        <dbReference type="SAM" id="Phobius"/>
    </source>
</evidence>
<feature type="region of interest" description="Disordered" evidence="4">
    <location>
        <begin position="87"/>
        <end position="106"/>
    </location>
</feature>
<dbReference type="Gramene" id="EFJ24591">
    <property type="protein sequence ID" value="EFJ24591"/>
    <property type="gene ID" value="SELMODRAFT_101011"/>
</dbReference>